<evidence type="ECO:0000256" key="1">
    <source>
        <dbReference type="SAM" id="MobiDB-lite"/>
    </source>
</evidence>
<protein>
    <submittedName>
        <fullName evidence="2">Uncharacterized protein</fullName>
    </submittedName>
</protein>
<proteinExistence type="predicted"/>
<evidence type="ECO:0000313" key="3">
    <source>
        <dbReference type="Proteomes" id="UP000769156"/>
    </source>
</evidence>
<comment type="caution">
    <text evidence="2">The sequence shown here is derived from an EMBL/GenBank/DDBJ whole genome shotgun (WGS) entry which is preliminary data.</text>
</comment>
<dbReference type="OrthoDB" id="2059860at2"/>
<evidence type="ECO:0000313" key="2">
    <source>
        <dbReference type="EMBL" id="HJF93262.1"/>
    </source>
</evidence>
<sequence length="54" mass="6031">MDYCVICGSIVPEGTHVCINCIQAVLGKEQEPGVVMEEKSGYNEEKNRKNKTEE</sequence>
<organism evidence="2 3">
    <name type="scientific">Lachnoclostridium phocaeense</name>
    <dbReference type="NCBI Taxonomy" id="1871021"/>
    <lineage>
        <taxon>Bacteria</taxon>
        <taxon>Bacillati</taxon>
        <taxon>Bacillota</taxon>
        <taxon>Clostridia</taxon>
        <taxon>Lachnospirales</taxon>
        <taxon>Lachnospiraceae</taxon>
    </lineage>
</organism>
<feature type="region of interest" description="Disordered" evidence="1">
    <location>
        <begin position="35"/>
        <end position="54"/>
    </location>
</feature>
<accession>A0A921I0T0</accession>
<gene>
    <name evidence="2" type="ORF">K8V82_00520</name>
</gene>
<dbReference type="AlphaFoldDB" id="A0A921I0T0"/>
<reference evidence="2" key="2">
    <citation type="submission" date="2021-09" db="EMBL/GenBank/DDBJ databases">
        <authorList>
            <person name="Gilroy R."/>
        </authorList>
    </citation>
    <scope>NUCLEOTIDE SEQUENCE</scope>
    <source>
        <strain evidence="2">ChiSjej5B23-16112</strain>
    </source>
</reference>
<dbReference type="EMBL" id="DYVY01000013">
    <property type="protein sequence ID" value="HJF93262.1"/>
    <property type="molecule type" value="Genomic_DNA"/>
</dbReference>
<name>A0A921I0T0_9FIRM</name>
<dbReference type="Proteomes" id="UP000769156">
    <property type="component" value="Unassembled WGS sequence"/>
</dbReference>
<reference evidence="2" key="1">
    <citation type="journal article" date="2021" name="PeerJ">
        <title>Extensive microbial diversity within the chicken gut microbiome revealed by metagenomics and culture.</title>
        <authorList>
            <person name="Gilroy R."/>
            <person name="Ravi A."/>
            <person name="Getino M."/>
            <person name="Pursley I."/>
            <person name="Horton D.L."/>
            <person name="Alikhan N.F."/>
            <person name="Baker D."/>
            <person name="Gharbi K."/>
            <person name="Hall N."/>
            <person name="Watson M."/>
            <person name="Adriaenssens E.M."/>
            <person name="Foster-Nyarko E."/>
            <person name="Jarju S."/>
            <person name="Secka A."/>
            <person name="Antonio M."/>
            <person name="Oren A."/>
            <person name="Chaudhuri R.R."/>
            <person name="La Ragione R."/>
            <person name="Hildebrand F."/>
            <person name="Pallen M.J."/>
        </authorList>
    </citation>
    <scope>NUCLEOTIDE SEQUENCE</scope>
    <source>
        <strain evidence="2">ChiSjej5B23-16112</strain>
    </source>
</reference>